<keyword evidence="3 5" id="KW-1133">Transmembrane helix</keyword>
<reference evidence="7" key="1">
    <citation type="submission" date="2020-02" db="EMBL/GenBank/DDBJ databases">
        <authorList>
            <person name="Fontana A."/>
            <person name="Patrone V."/>
            <person name="Morelli L."/>
        </authorList>
    </citation>
    <scope>NUCLEOTIDE SEQUENCE</scope>
    <source>
        <strain evidence="6">CCUG 30943</strain>
        <strain evidence="7">CCUG 43002</strain>
    </source>
</reference>
<name>A0A1K0EUS3_WEICO</name>
<protein>
    <submittedName>
        <fullName evidence="7">Nicotinamide mononucleotide transporter</fullName>
    </submittedName>
</protein>
<sequence length="264" mass="29415">MNEPQKTPSFSWAHVAKIFKPSWYVEQMRGWALPSYLLLMFGFGFLISQTIANPITGMAIWTLAAALLGFTTTLAITNARPINGILGLVSALVYIGLALDAGNPADAVLQFVYIILLDLPVILMPSWSENVATRVRKLSEVKERGEKMTFAKTRTFFVLVFIISYIALYFFDVYVTHSPRPMIDAGAAAIGITGAVLTTLRFSEAYYMWFLQGIAQVVLWGVTAAQGDASLVLFFTYMLYMGNDLIAFFASPWFKKSMRIADHD</sequence>
<dbReference type="GeneID" id="57979691"/>
<dbReference type="OrthoDB" id="2243757at2"/>
<dbReference type="InterPro" id="IPR006419">
    <property type="entry name" value="NMN_transpt_PnuC"/>
</dbReference>
<evidence type="ECO:0000256" key="1">
    <source>
        <dbReference type="ARBA" id="ARBA00004141"/>
    </source>
</evidence>
<dbReference type="Pfam" id="PF04973">
    <property type="entry name" value="NMN_transporter"/>
    <property type="match status" value="1"/>
</dbReference>
<feature type="transmembrane region" description="Helical" evidence="5">
    <location>
        <begin position="156"/>
        <end position="175"/>
    </location>
</feature>
<dbReference type="EMBL" id="JAAOCX010000003">
    <property type="protein sequence ID" value="MBJ7632114.1"/>
    <property type="molecule type" value="Genomic_DNA"/>
</dbReference>
<comment type="caution">
    <text evidence="7">The sequence shown here is derived from an EMBL/GenBank/DDBJ whole genome shotgun (WGS) entry which is preliminary data.</text>
</comment>
<feature type="transmembrane region" description="Helical" evidence="5">
    <location>
        <begin position="30"/>
        <end position="52"/>
    </location>
</feature>
<dbReference type="RefSeq" id="WP_003607866.1">
    <property type="nucleotide sequence ID" value="NZ_ALXH01000073.1"/>
</dbReference>
<dbReference type="NCBIfam" id="TIGR01528">
    <property type="entry name" value="NMN_trans_PnuC"/>
    <property type="match status" value="1"/>
</dbReference>
<gene>
    <name evidence="7" type="ORF">HAU20_02215</name>
    <name evidence="6" type="ORF">HAU43_03210</name>
</gene>
<evidence type="ECO:0000256" key="2">
    <source>
        <dbReference type="ARBA" id="ARBA00022692"/>
    </source>
</evidence>
<organism evidence="7 8">
    <name type="scientific">Weissella confusa</name>
    <name type="common">Lactobacillus confusus</name>
    <dbReference type="NCBI Taxonomy" id="1583"/>
    <lineage>
        <taxon>Bacteria</taxon>
        <taxon>Bacillati</taxon>
        <taxon>Bacillota</taxon>
        <taxon>Bacilli</taxon>
        <taxon>Lactobacillales</taxon>
        <taxon>Lactobacillaceae</taxon>
        <taxon>Weissella</taxon>
    </lineage>
</organism>
<evidence type="ECO:0000256" key="5">
    <source>
        <dbReference type="SAM" id="Phobius"/>
    </source>
</evidence>
<feature type="transmembrane region" description="Helical" evidence="5">
    <location>
        <begin position="231"/>
        <end position="250"/>
    </location>
</feature>
<feature type="transmembrane region" description="Helical" evidence="5">
    <location>
        <begin position="107"/>
        <end position="127"/>
    </location>
</feature>
<evidence type="ECO:0000313" key="7">
    <source>
        <dbReference type="EMBL" id="MBJ7638203.1"/>
    </source>
</evidence>
<dbReference type="EMBL" id="JAAOCP010000002">
    <property type="protein sequence ID" value="MBJ7638203.1"/>
    <property type="molecule type" value="Genomic_DNA"/>
</dbReference>
<keyword evidence="4 5" id="KW-0472">Membrane</keyword>
<evidence type="ECO:0000256" key="3">
    <source>
        <dbReference type="ARBA" id="ARBA00022989"/>
    </source>
</evidence>
<feature type="transmembrane region" description="Helical" evidence="5">
    <location>
        <begin position="58"/>
        <end position="77"/>
    </location>
</feature>
<feature type="transmembrane region" description="Helical" evidence="5">
    <location>
        <begin position="84"/>
        <end position="101"/>
    </location>
</feature>
<evidence type="ECO:0000313" key="8">
    <source>
        <dbReference type="Proteomes" id="UP000728106"/>
    </source>
</evidence>
<dbReference type="Proteomes" id="UP000728106">
    <property type="component" value="Unassembled WGS sequence"/>
</dbReference>
<dbReference type="GO" id="GO:0034257">
    <property type="term" value="F:nicotinamide riboside transmembrane transporter activity"/>
    <property type="evidence" value="ECO:0007669"/>
    <property type="project" value="InterPro"/>
</dbReference>
<feature type="transmembrane region" description="Helical" evidence="5">
    <location>
        <begin position="207"/>
        <end position="225"/>
    </location>
</feature>
<evidence type="ECO:0000256" key="4">
    <source>
        <dbReference type="ARBA" id="ARBA00023136"/>
    </source>
</evidence>
<dbReference type="AlphaFoldDB" id="A0A1K0EUS3"/>
<comment type="subcellular location">
    <subcellularLocation>
        <location evidence="1">Membrane</location>
        <topology evidence="1">Multi-pass membrane protein</topology>
    </subcellularLocation>
</comment>
<keyword evidence="2 5" id="KW-0812">Transmembrane</keyword>
<dbReference type="Proteomes" id="UP000808038">
    <property type="component" value="Unassembled WGS sequence"/>
</dbReference>
<evidence type="ECO:0000313" key="6">
    <source>
        <dbReference type="EMBL" id="MBJ7632114.1"/>
    </source>
</evidence>
<reference evidence="7 8" key="2">
    <citation type="journal article" date="2021" name="Int. J. Food Microbiol.">
        <title>Safety demonstration of a microbial species for use in the food chain: Weissella confusa.</title>
        <authorList>
            <person name="Bourdichon F."/>
            <person name="Patrone V."/>
            <person name="Fontana A."/>
            <person name="Milani G."/>
            <person name="Morelli L."/>
        </authorList>
    </citation>
    <scope>NUCLEOTIDE SEQUENCE [LARGE SCALE GENOMIC DNA]</scope>
    <source>
        <strain evidence="6">CCUG 30943</strain>
        <strain evidence="7 8">CCUG 43002</strain>
    </source>
</reference>
<keyword evidence="8" id="KW-1185">Reference proteome</keyword>
<dbReference type="GO" id="GO:0016020">
    <property type="term" value="C:membrane"/>
    <property type="evidence" value="ECO:0007669"/>
    <property type="project" value="UniProtKB-SubCell"/>
</dbReference>
<proteinExistence type="predicted"/>
<accession>A0A1K0EUS3</accession>